<dbReference type="STRING" id="497965.Cyan7822_0566"/>
<dbReference type="EMBL" id="CP002198">
    <property type="protein sequence ID" value="ADN12604.1"/>
    <property type="molecule type" value="Genomic_DNA"/>
</dbReference>
<feature type="transmembrane region" description="Helical" evidence="1">
    <location>
        <begin position="37"/>
        <end position="57"/>
    </location>
</feature>
<dbReference type="InterPro" id="IPR037215">
    <property type="entry name" value="GUN4-like_sf"/>
</dbReference>
<feature type="transmembrane region" description="Helical" evidence="1">
    <location>
        <begin position="157"/>
        <end position="176"/>
    </location>
</feature>
<dbReference type="PANTHER" id="PTHR23150:SF19">
    <property type="entry name" value="FORMYLGLYCINE-GENERATING ENZYME"/>
    <property type="match status" value="1"/>
</dbReference>
<dbReference type="RefSeq" id="WP_013320714.1">
    <property type="nucleotide sequence ID" value="NC_014501.1"/>
</dbReference>
<dbReference type="eggNOG" id="COG1262">
    <property type="taxonomic scope" value="Bacteria"/>
</dbReference>
<dbReference type="Gene3D" id="1.25.40.620">
    <property type="match status" value="1"/>
</dbReference>
<dbReference type="InterPro" id="IPR042095">
    <property type="entry name" value="SUMF_sf"/>
</dbReference>
<feature type="domain" description="NACHT" evidence="2">
    <location>
        <begin position="293"/>
        <end position="423"/>
    </location>
</feature>
<dbReference type="Pfam" id="PF03781">
    <property type="entry name" value="FGE-sulfatase"/>
    <property type="match status" value="1"/>
</dbReference>
<accession>E0U8G8</accession>
<dbReference type="SUPFAM" id="SSF52540">
    <property type="entry name" value="P-loop containing nucleoside triphosphate hydrolases"/>
    <property type="match status" value="1"/>
</dbReference>
<protein>
    <submittedName>
        <fullName evidence="3">Putative signal transduction protein with Nacht domain</fullName>
    </submittedName>
</protein>
<dbReference type="Pfam" id="PF05729">
    <property type="entry name" value="NACHT"/>
    <property type="match status" value="1"/>
</dbReference>
<dbReference type="KEGG" id="cyj:Cyan7822_0566"/>
<dbReference type="InterPro" id="IPR016187">
    <property type="entry name" value="CTDL_fold"/>
</dbReference>
<dbReference type="HOGENOM" id="CLU_009233_0_0_3"/>
<dbReference type="PANTHER" id="PTHR23150">
    <property type="entry name" value="SULFATASE MODIFYING FACTOR 1, 2"/>
    <property type="match status" value="1"/>
</dbReference>
<evidence type="ECO:0000313" key="4">
    <source>
        <dbReference type="Proteomes" id="UP000008206"/>
    </source>
</evidence>
<dbReference type="SUPFAM" id="SSF140869">
    <property type="entry name" value="GUN4-like"/>
    <property type="match status" value="1"/>
</dbReference>
<dbReference type="InterPro" id="IPR008629">
    <property type="entry name" value="GUN4-like"/>
</dbReference>
<dbReference type="InterPro" id="IPR005532">
    <property type="entry name" value="SUMF_dom"/>
</dbReference>
<keyword evidence="1" id="KW-0472">Membrane</keyword>
<feature type="transmembrane region" description="Helical" evidence="1">
    <location>
        <begin position="69"/>
        <end position="88"/>
    </location>
</feature>
<dbReference type="PROSITE" id="PS50837">
    <property type="entry name" value="NACHT"/>
    <property type="match status" value="1"/>
</dbReference>
<gene>
    <name evidence="3" type="ordered locus">Cyan7822_0566</name>
</gene>
<sequence length="1121" mass="126642">MEKVVSVMLVLLNGVLAYLINQLPAKDELLSSDIPNSLIFWLTGACFALIIWLTLKANSSSSTGTTTNGNWLSSLLPLIGAVILFGLLKFAHLPEQFNQGLFYTSLGLFIVGVFLPVLVLAQGIWPTNQTLFLRISYWVLMGVGVFGVLGFSFKAQWGLVILCLFGTITLILSPILQKLIKNIHQRVTPYYQAWLENLLDKIASKFEFGLWEKISSFENKYSKSLIDKLSSYKVEGFRIGLPVLELEDVFISLQVVTEIPDKVSGSMIQPKINHESHEIWNFLAKIKDFDAYRCLAILGAPGSGKTTLLKYLTLTYAKKNHKKYNVPKFTPVFLYLRDLRHQIITQPPPNLADLIKEQIEKLPASSPLIPPKNWIEEELKQSLVMLDGLDEVADETERDAVSQWVNSQMKTYSKTAFIITSRPHGYTYLEQVGTVLQVLPFNIQQVRQFIKSWYLHTEIRSHAKDNPAVRQDAQQNAEKLIEKIIYNRAIADMATNPLLVTMIATVHYCGSALPGRRVELYEKICSLLLGARQEAKKIQRPLTAKQNQAVLQVLALALMQKQKRTFTLSEGEAIIKQELAQVAGNRLTPHDFLEKEIKRISGLLIERDLGNYEFVHLSFQEYLAAVQVKDLQQDTLLTDNIHDPWWAETIRLYAAQANATTLIEKALENHTVASLCLAYDCRKEGLRVKPTVGQRLDDILERGLESDDAIIAKLAAEVKLSRRLNNLLKIKETLAIDTGYISQAEYFIFAQVKQNNTSGDFQPSQARHPKTDINLTDALAFCAWLTDRALASQTPVYYRLPTINECQSYPPKGQISLNSWTVGNPLTSPPTPLLQGEGSNSLPQVLEYGIRVVEAQLPSEYVILAGYLATSDWQKADRETTAILRQATNDGVLDAAALANLPRETLCILDFLWLSYSGGRFGIGIQLSIWKILKGKPLPKYFPRNFYSQNPNSRTNMFSALDELFVKCRIERSLLRFNFEIVTVNRPGNITQQQTGQACYFIEDLGQNTFLEMVDIPGGTFMMGSSDNDNEKPQHQVTVSPFFMSKYPITQQQWKAVASLPKVKRELHLDPSYFKGDNRPVEKISWLDAVEFCQRLSSKTGRDYQLPSEAQWEYAFDISVA</sequence>
<feature type="transmembrane region" description="Helical" evidence="1">
    <location>
        <begin position="131"/>
        <end position="151"/>
    </location>
</feature>
<dbReference type="eggNOG" id="COG5635">
    <property type="taxonomic scope" value="Bacteria"/>
</dbReference>
<name>E0U8G8_GLOV7</name>
<dbReference type="InterPro" id="IPR027417">
    <property type="entry name" value="P-loop_NTPase"/>
</dbReference>
<keyword evidence="4" id="KW-1185">Reference proteome</keyword>
<evidence type="ECO:0000259" key="2">
    <source>
        <dbReference type="PROSITE" id="PS50837"/>
    </source>
</evidence>
<dbReference type="Gene3D" id="3.40.50.300">
    <property type="entry name" value="P-loop containing nucleotide triphosphate hydrolases"/>
    <property type="match status" value="1"/>
</dbReference>
<reference evidence="4" key="1">
    <citation type="journal article" date="2011" name="MBio">
        <title>Novel metabolic attributes of the genus Cyanothece, comprising a group of unicellular nitrogen-fixing Cyanobacteria.</title>
        <authorList>
            <person name="Bandyopadhyay A."/>
            <person name="Elvitigala T."/>
            <person name="Welsh E."/>
            <person name="Stockel J."/>
            <person name="Liberton M."/>
            <person name="Min H."/>
            <person name="Sherman L.A."/>
            <person name="Pakrasi H.B."/>
        </authorList>
    </citation>
    <scope>NUCLEOTIDE SEQUENCE [LARGE SCALE GENOMIC DNA]</scope>
    <source>
        <strain evidence="4">PCC 7822</strain>
    </source>
</reference>
<feature type="transmembrane region" description="Helical" evidence="1">
    <location>
        <begin position="100"/>
        <end position="119"/>
    </location>
</feature>
<dbReference type="InterPro" id="IPR007111">
    <property type="entry name" value="NACHT_NTPase"/>
</dbReference>
<dbReference type="SUPFAM" id="SSF56436">
    <property type="entry name" value="C-type lectin-like"/>
    <property type="match status" value="2"/>
</dbReference>
<dbReference type="Pfam" id="PF05419">
    <property type="entry name" value="GUN4"/>
    <property type="match status" value="1"/>
</dbReference>
<dbReference type="InterPro" id="IPR051043">
    <property type="entry name" value="Sulfatase_Mod_Factor_Kinase"/>
</dbReference>
<evidence type="ECO:0000313" key="3">
    <source>
        <dbReference type="EMBL" id="ADN12604.1"/>
    </source>
</evidence>
<dbReference type="AlphaFoldDB" id="E0U8G8"/>
<dbReference type="Gene3D" id="3.90.1580.10">
    <property type="entry name" value="paralog of FGE (formylglycine-generating enzyme)"/>
    <property type="match status" value="1"/>
</dbReference>
<keyword evidence="1" id="KW-1133">Transmembrane helix</keyword>
<organism evidence="3 4">
    <name type="scientific">Gloeothece verrucosa (strain PCC 7822)</name>
    <name type="common">Cyanothece sp. (strain PCC 7822)</name>
    <dbReference type="NCBI Taxonomy" id="497965"/>
    <lineage>
        <taxon>Bacteria</taxon>
        <taxon>Bacillati</taxon>
        <taxon>Cyanobacteriota</taxon>
        <taxon>Cyanophyceae</taxon>
        <taxon>Oscillatoriophycideae</taxon>
        <taxon>Chroococcales</taxon>
        <taxon>Aphanothecaceae</taxon>
        <taxon>Gloeothece</taxon>
        <taxon>Gloeothece verrucosa</taxon>
    </lineage>
</organism>
<dbReference type="OrthoDB" id="135105at2"/>
<dbReference type="GO" id="GO:0120147">
    <property type="term" value="F:formylglycine-generating oxidase activity"/>
    <property type="evidence" value="ECO:0007669"/>
    <property type="project" value="TreeGrafter"/>
</dbReference>
<dbReference type="Proteomes" id="UP000008206">
    <property type="component" value="Chromosome"/>
</dbReference>
<evidence type="ECO:0000256" key="1">
    <source>
        <dbReference type="SAM" id="Phobius"/>
    </source>
</evidence>
<proteinExistence type="predicted"/>
<keyword evidence="1" id="KW-0812">Transmembrane</keyword>